<feature type="domain" description="Peptidase S9 prolyl oligopeptidase catalytic" evidence="4">
    <location>
        <begin position="61"/>
        <end position="279"/>
    </location>
</feature>
<keyword evidence="2 3" id="KW-0378">Hydrolase</keyword>
<dbReference type="InterPro" id="IPR029058">
    <property type="entry name" value="AB_hydrolase_fold"/>
</dbReference>
<sequence length="285" mass="30284">VAGVPRAAGVAEGMRWMRRPLLPPDGGAAFDAILLEPDAAERSGLVLFIHGGPHSVWTTWFNPHALFLARALGCAVLQVNYRGSSGFGQAALESIAGRVGEQDVADCVEAVREAVSSCGFDEGRLAVVGGSHGGFLAAHLIGQHPDLFAAAAIRNPVTNMASMVTATDIPDWVFVEGLGVGRYDFQEGTTMADSEVLGALWRASPCAHVGRAKTPTLVALGMKDRRVPPSQGLEYYHALRARGVPARLLCYPEDSHALETPETDADHLVNVARWLQEHLPPAGRG</sequence>
<name>A0ABN9Y2U1_9DINO</name>
<keyword evidence="3" id="KW-0645">Protease</keyword>
<dbReference type="PANTHER" id="PTHR42776:SF4">
    <property type="entry name" value="ACYLAMINO-ACID-RELEASING ENZYME"/>
    <property type="match status" value="1"/>
</dbReference>
<organism evidence="5 6">
    <name type="scientific">Prorocentrum cordatum</name>
    <dbReference type="NCBI Taxonomy" id="2364126"/>
    <lineage>
        <taxon>Eukaryota</taxon>
        <taxon>Sar</taxon>
        <taxon>Alveolata</taxon>
        <taxon>Dinophyceae</taxon>
        <taxon>Prorocentrales</taxon>
        <taxon>Prorocentraceae</taxon>
        <taxon>Prorocentrum</taxon>
    </lineage>
</organism>
<accession>A0ABN9Y2U1</accession>
<keyword evidence="6" id="KW-1185">Reference proteome</keyword>
<evidence type="ECO:0000313" key="6">
    <source>
        <dbReference type="Proteomes" id="UP001189429"/>
    </source>
</evidence>
<evidence type="ECO:0000256" key="2">
    <source>
        <dbReference type="ARBA" id="ARBA00022801"/>
    </source>
</evidence>
<evidence type="ECO:0000259" key="4">
    <source>
        <dbReference type="Pfam" id="PF00326"/>
    </source>
</evidence>
<feature type="non-terminal residue" evidence="5">
    <location>
        <position position="1"/>
    </location>
</feature>
<dbReference type="InterPro" id="IPR002470">
    <property type="entry name" value="Peptidase_S9A"/>
</dbReference>
<evidence type="ECO:0000313" key="5">
    <source>
        <dbReference type="EMBL" id="CAK0906624.1"/>
    </source>
</evidence>
<keyword evidence="3" id="KW-0720">Serine protease</keyword>
<dbReference type="Proteomes" id="UP001189429">
    <property type="component" value="Unassembled WGS sequence"/>
</dbReference>
<evidence type="ECO:0000256" key="3">
    <source>
        <dbReference type="RuleBase" id="RU368024"/>
    </source>
</evidence>
<dbReference type="Pfam" id="PF00326">
    <property type="entry name" value="Peptidase_S9"/>
    <property type="match status" value="1"/>
</dbReference>
<dbReference type="EC" id="3.4.21.-" evidence="3"/>
<dbReference type="PANTHER" id="PTHR42776">
    <property type="entry name" value="SERINE PEPTIDASE S9 FAMILY MEMBER"/>
    <property type="match status" value="1"/>
</dbReference>
<comment type="similarity">
    <text evidence="1 3">Belongs to the peptidase S9A family.</text>
</comment>
<dbReference type="Gene3D" id="3.40.50.1820">
    <property type="entry name" value="alpha/beta hydrolase"/>
    <property type="match status" value="1"/>
</dbReference>
<comment type="caution">
    <text evidence="5">The sequence shown here is derived from an EMBL/GenBank/DDBJ whole genome shotgun (WGS) entry which is preliminary data.</text>
</comment>
<protein>
    <recommendedName>
        <fullName evidence="3">Prolyl endopeptidase</fullName>
        <ecNumber evidence="3">3.4.21.-</ecNumber>
    </recommendedName>
</protein>
<dbReference type="EMBL" id="CAUYUJ010021725">
    <property type="protein sequence ID" value="CAK0906624.1"/>
    <property type="molecule type" value="Genomic_DNA"/>
</dbReference>
<dbReference type="PRINTS" id="PR00862">
    <property type="entry name" value="PROLIGOPTASE"/>
</dbReference>
<gene>
    <name evidence="5" type="ORF">PCOR1329_LOCUS81883</name>
</gene>
<reference evidence="5" key="1">
    <citation type="submission" date="2023-10" db="EMBL/GenBank/DDBJ databases">
        <authorList>
            <person name="Chen Y."/>
            <person name="Shah S."/>
            <person name="Dougan E. K."/>
            <person name="Thang M."/>
            <person name="Chan C."/>
        </authorList>
    </citation>
    <scope>NUCLEOTIDE SEQUENCE [LARGE SCALE GENOMIC DNA]</scope>
</reference>
<evidence type="ECO:0000256" key="1">
    <source>
        <dbReference type="ARBA" id="ARBA00005228"/>
    </source>
</evidence>
<dbReference type="InterPro" id="IPR001375">
    <property type="entry name" value="Peptidase_S9_cat"/>
</dbReference>
<proteinExistence type="inferred from homology"/>
<dbReference type="SUPFAM" id="SSF53474">
    <property type="entry name" value="alpha/beta-Hydrolases"/>
    <property type="match status" value="1"/>
</dbReference>